<proteinExistence type="predicted"/>
<reference evidence="1 2" key="1">
    <citation type="submission" date="2020-07" db="EMBL/GenBank/DDBJ databases">
        <title>Complete genome sequence of Klebsiella pneumoniae phage Miami.</title>
        <authorList>
            <person name="Mora D.A."/>
            <person name="Lessor L."/>
            <person name="Gill J."/>
            <person name="Liu M."/>
        </authorList>
    </citation>
    <scope>NUCLEOTIDE SEQUENCE [LARGE SCALE GENOMIC DNA]</scope>
</reference>
<evidence type="ECO:0000313" key="2">
    <source>
        <dbReference type="Proteomes" id="UP000662782"/>
    </source>
</evidence>
<accession>A0A873WG98</accession>
<name>A0A873WG98_9CAUD</name>
<organism evidence="1 2">
    <name type="scientific">Klebsiella phage Miami</name>
    <dbReference type="NCBI Taxonomy" id="2767581"/>
    <lineage>
        <taxon>Viruses</taxon>
        <taxon>Duplodnaviria</taxon>
        <taxon>Heunggongvirae</taxon>
        <taxon>Uroviricota</taxon>
        <taxon>Caudoviricetes</taxon>
        <taxon>Chimalliviridae</taxon>
        <taxon>Miamivirus</taxon>
        <taxon>Miamivirus miami</taxon>
    </lineage>
</organism>
<dbReference type="Proteomes" id="UP000662782">
    <property type="component" value="Segment"/>
</dbReference>
<sequence length="152" mass="16775">MKRFISAAILSVIAMSATATENTNIWGCVTNTGKVARVDLVEGAGGVQAVYTFGKAGSNPELSVVKKPSDVKYTEKEAYANGILQTTYYQLTFNNGQFSYIAEQFNKIGRLYVLKNDKVISTIECEDIIDAGVLDSENMIKIFPYHEKVKDE</sequence>
<gene>
    <name evidence="1" type="ORF">CPT_Miami_033</name>
</gene>
<evidence type="ECO:0000313" key="1">
    <source>
        <dbReference type="EMBL" id="QPB09128.1"/>
    </source>
</evidence>
<protein>
    <submittedName>
        <fullName evidence="1">Uncharacterized protein</fullName>
    </submittedName>
</protein>
<keyword evidence="2" id="KW-1185">Reference proteome</keyword>
<dbReference type="EMBL" id="MT701590">
    <property type="protein sequence ID" value="QPB09128.1"/>
    <property type="molecule type" value="Genomic_DNA"/>
</dbReference>